<feature type="compositionally biased region" description="Polar residues" evidence="4">
    <location>
        <begin position="250"/>
        <end position="264"/>
    </location>
</feature>
<dbReference type="PANTHER" id="PTHR47481:SF14">
    <property type="entry name" value="RETROTRANSPOSON COPIA-LIKE N-TERMINAL DOMAIN-CONTAINING PROTEIN"/>
    <property type="match status" value="1"/>
</dbReference>
<evidence type="ECO:0000313" key="7">
    <source>
        <dbReference type="EMBL" id="CDO69119.1"/>
    </source>
</evidence>
<dbReference type="Pfam" id="PF00665">
    <property type="entry name" value="rve"/>
    <property type="match status" value="1"/>
</dbReference>
<dbReference type="GO" id="GO:0005634">
    <property type="term" value="C:nucleus"/>
    <property type="evidence" value="ECO:0007669"/>
    <property type="project" value="UniProtKB-ARBA"/>
</dbReference>
<dbReference type="InterPro" id="IPR012337">
    <property type="entry name" value="RNaseH-like_sf"/>
</dbReference>
<dbReference type="Gene3D" id="4.10.60.10">
    <property type="entry name" value="Zinc finger, CCHC-type"/>
    <property type="match status" value="1"/>
</dbReference>
<dbReference type="PROSITE" id="PS50158">
    <property type="entry name" value="ZF_CCHC"/>
    <property type="match status" value="1"/>
</dbReference>
<keyword evidence="8" id="KW-1185">Reference proteome</keyword>
<reference evidence="7" key="1">
    <citation type="submission" date="2014-01" db="EMBL/GenBank/DDBJ databases">
        <title>The genome of the white-rot fungus Pycnoporus cinnabarinus: a basidiomycete model with a versatile arsenal for lignocellulosic biomass breakdown.</title>
        <authorList>
            <person name="Levasseur A."/>
            <person name="Lomascolo A."/>
            <person name="Ruiz-Duenas F.J."/>
            <person name="Uzan E."/>
            <person name="Piumi F."/>
            <person name="Kues U."/>
            <person name="Ram A.F.J."/>
            <person name="Murat C."/>
            <person name="Haon M."/>
            <person name="Benoit I."/>
            <person name="Arfi Y."/>
            <person name="Chevret D."/>
            <person name="Drula E."/>
            <person name="Kwon M.J."/>
            <person name="Gouret P."/>
            <person name="Lesage-Meessen L."/>
            <person name="Lombard V."/>
            <person name="Mariette J."/>
            <person name="Noirot C."/>
            <person name="Park J."/>
            <person name="Patyshakuliyeva A."/>
            <person name="Wieneger R.A.B."/>
            <person name="Wosten H.A.B."/>
            <person name="Martin F."/>
            <person name="Coutinho P.M."/>
            <person name="de Vries R."/>
            <person name="Martinez A.T."/>
            <person name="Klopp C."/>
            <person name="Pontarotti P."/>
            <person name="Henrissat B."/>
            <person name="Record E."/>
        </authorList>
    </citation>
    <scope>NUCLEOTIDE SEQUENCE [LARGE SCALE GENOMIC DNA]</scope>
    <source>
        <strain evidence="7">BRFM137</strain>
    </source>
</reference>
<dbReference type="Pfam" id="PF14223">
    <property type="entry name" value="Retrotran_gag_2"/>
    <property type="match status" value="1"/>
</dbReference>
<accession>A0A060S9Z9</accession>
<name>A0A060S9Z9_PYCCI</name>
<comment type="caution">
    <text evidence="7">The sequence shown here is derived from an EMBL/GenBank/DDBJ whole genome shotgun (WGS) entry which is preliminary data.</text>
</comment>
<keyword evidence="2" id="KW-0694">RNA-binding</keyword>
<keyword evidence="3" id="KW-0479">Metal-binding</keyword>
<dbReference type="InterPro" id="IPR025724">
    <property type="entry name" value="GAG-pre-integrase_dom"/>
</dbReference>
<organism evidence="7 8">
    <name type="scientific">Pycnoporus cinnabarinus</name>
    <name type="common">Cinnabar-red polypore</name>
    <name type="synonym">Trametes cinnabarina</name>
    <dbReference type="NCBI Taxonomy" id="5643"/>
    <lineage>
        <taxon>Eukaryota</taxon>
        <taxon>Fungi</taxon>
        <taxon>Dikarya</taxon>
        <taxon>Basidiomycota</taxon>
        <taxon>Agaricomycotina</taxon>
        <taxon>Agaricomycetes</taxon>
        <taxon>Polyporales</taxon>
        <taxon>Polyporaceae</taxon>
        <taxon>Trametes</taxon>
    </lineage>
</organism>
<dbReference type="InterPro" id="IPR001878">
    <property type="entry name" value="Znf_CCHC"/>
</dbReference>
<dbReference type="InterPro" id="IPR036397">
    <property type="entry name" value="RNaseH_sf"/>
</dbReference>
<dbReference type="InterPro" id="IPR001584">
    <property type="entry name" value="Integrase_cat-core"/>
</dbReference>
<dbReference type="OMA" id="CPARTRE"/>
<evidence type="ECO:0000259" key="6">
    <source>
        <dbReference type="PROSITE" id="PS50994"/>
    </source>
</evidence>
<evidence type="ECO:0000256" key="4">
    <source>
        <dbReference type="SAM" id="MobiDB-lite"/>
    </source>
</evidence>
<dbReference type="PROSITE" id="PS50994">
    <property type="entry name" value="INTEGRASE"/>
    <property type="match status" value="1"/>
</dbReference>
<dbReference type="Pfam" id="PF22936">
    <property type="entry name" value="Pol_BBD"/>
    <property type="match status" value="1"/>
</dbReference>
<dbReference type="GO" id="GO:0008270">
    <property type="term" value="F:zinc ion binding"/>
    <property type="evidence" value="ECO:0007669"/>
    <property type="project" value="UniProtKB-KW"/>
</dbReference>
<feature type="domain" description="CCHC-type" evidence="5">
    <location>
        <begin position="225"/>
        <end position="239"/>
    </location>
</feature>
<protein>
    <recommendedName>
        <fullName evidence="9">CCHC-type domain-containing protein</fullName>
    </recommendedName>
</protein>
<evidence type="ECO:0000256" key="1">
    <source>
        <dbReference type="ARBA" id="ARBA00022664"/>
    </source>
</evidence>
<dbReference type="SUPFAM" id="SSF53098">
    <property type="entry name" value="Ribonuclease H-like"/>
    <property type="match status" value="1"/>
</dbReference>
<evidence type="ECO:0000256" key="3">
    <source>
        <dbReference type="PROSITE-ProRule" id="PRU00047"/>
    </source>
</evidence>
<proteinExistence type="predicted"/>
<dbReference type="SUPFAM" id="SSF57756">
    <property type="entry name" value="Retrovirus zinc finger-like domains"/>
    <property type="match status" value="1"/>
</dbReference>
<evidence type="ECO:0000256" key="2">
    <source>
        <dbReference type="ARBA" id="ARBA00022884"/>
    </source>
</evidence>
<evidence type="ECO:0000259" key="5">
    <source>
        <dbReference type="PROSITE" id="PS50158"/>
    </source>
</evidence>
<dbReference type="GO" id="GO:0015074">
    <property type="term" value="P:DNA integration"/>
    <property type="evidence" value="ECO:0007669"/>
    <property type="project" value="InterPro"/>
</dbReference>
<dbReference type="GO" id="GO:0003723">
    <property type="term" value="F:RNA binding"/>
    <property type="evidence" value="ECO:0007669"/>
    <property type="project" value="UniProtKB-KW"/>
</dbReference>
<dbReference type="HOGENOM" id="CLU_001650_11_7_1"/>
<keyword evidence="3" id="KW-0863">Zinc-finger</keyword>
<dbReference type="EMBL" id="CCBP010000034">
    <property type="protein sequence ID" value="CDO69119.1"/>
    <property type="molecule type" value="Genomic_DNA"/>
</dbReference>
<dbReference type="InterPro" id="IPR036875">
    <property type="entry name" value="Znf_CCHC_sf"/>
</dbReference>
<dbReference type="STRING" id="5643.A0A060S9Z9"/>
<sequence>MSDDSSSGSNFRIEPLNGDNYVTWRVQMTDILSELDLWDYVSGNQTTMPASEALRADWKKKDAKALRAIRLRLAKDVLVYAQDATSAKEAWDTLADTFQPTGPIGIVTARRKLFRAQCPENGDIKEHLRLMRTYQSGLHALGQVLPDSDFSMTILTSLPDSWDAFIRAIDPTDLLPPATGQTPKLSSAKLIARILQEDRRLKQRTVDSEMALVTRNARDDSQFTCFNCGRRGHKQDKCRAPPASAEQRACIQQSVHQSRPSPRSFSHRAHVTETDDTSAPTRDNSRENSEPGGQVFGTVWVADDATADDIALAAAPDAWYLDSGATLHVCKDRINFFEYSGTPGKTVKGVGGHPVPQLGCGTVPLVSHIGHKLTTELTLTDVAHMPAATHNLISVSRITDRGARVLFRGNTVEIRAPNGALLATGAKSGRLYRLSVESGPDCVFAAIAPRTWDEWHHIYAHLNHDYLRTMARKGLVIGMKVDESIPASPQCPSCIKAKHHMWGPARIKGINGELYLTVYTDVKTRHRVRFFSRDKAQQLHFLQSYRAFLKTQVGRRMKALRVDNGKEFVNDAIKSYLRSHGIRLELTTPYSLAQNGIAE</sequence>
<dbReference type="PANTHER" id="PTHR47481">
    <property type="match status" value="1"/>
</dbReference>
<dbReference type="OrthoDB" id="2742630at2759"/>
<dbReference type="InterPro" id="IPR054722">
    <property type="entry name" value="PolX-like_BBD"/>
</dbReference>
<dbReference type="Gene3D" id="3.30.420.10">
    <property type="entry name" value="Ribonuclease H-like superfamily/Ribonuclease H"/>
    <property type="match status" value="1"/>
</dbReference>
<evidence type="ECO:0008006" key="9">
    <source>
        <dbReference type="Google" id="ProtNLM"/>
    </source>
</evidence>
<feature type="region of interest" description="Disordered" evidence="4">
    <location>
        <begin position="249"/>
        <end position="294"/>
    </location>
</feature>
<evidence type="ECO:0000313" key="8">
    <source>
        <dbReference type="Proteomes" id="UP000029665"/>
    </source>
</evidence>
<feature type="domain" description="Integrase catalytic" evidence="6">
    <location>
        <begin position="488"/>
        <end position="599"/>
    </location>
</feature>
<dbReference type="Proteomes" id="UP000029665">
    <property type="component" value="Unassembled WGS sequence"/>
</dbReference>
<gene>
    <name evidence="7" type="ORF">BN946_scf185042.g21</name>
</gene>
<keyword evidence="3" id="KW-0862">Zinc</keyword>
<dbReference type="Pfam" id="PF13976">
    <property type="entry name" value="gag_pre-integrs"/>
    <property type="match status" value="1"/>
</dbReference>
<dbReference type="GO" id="GO:0006397">
    <property type="term" value="P:mRNA processing"/>
    <property type="evidence" value="ECO:0007669"/>
    <property type="project" value="UniProtKB-KW"/>
</dbReference>
<keyword evidence="1" id="KW-0507">mRNA processing</keyword>
<dbReference type="AlphaFoldDB" id="A0A060S9Z9"/>